<proteinExistence type="predicted"/>
<feature type="region of interest" description="Disordered" evidence="1">
    <location>
        <begin position="878"/>
        <end position="926"/>
    </location>
</feature>
<dbReference type="AlphaFoldDB" id="A0A7R9FXG7"/>
<evidence type="ECO:0000256" key="2">
    <source>
        <dbReference type="SAM" id="Phobius"/>
    </source>
</evidence>
<sequence length="976" mass="106901">MASLVLTDSSQLTSDTQHLGDGIVMQDGGPCHRAKLATSKLQEQDTSVLEQPRYELYRVCVECFEEKSETEAPYNQLKFNIYVEDDWPVRRSYRVEDFLWTGSGDGQDFILGSSELISMTVAHTTIFPTPVLTSPHHGPVSPTCCVTGVIRPTSTLGPPLATPRPTLPPVQAPDHRFWLLTVVQMNLTQVAPSQGDLENRLARLYRLAFNRQQEHHLGIGNATAQAILRQRLRRDRDRRVPEPVNVYLHNQSSEGSARLALLYSVHVDGKPVLAYTAAADMKLVSTKEATAELGFPILTKAEPYLKDNHPLDGGWKKARSRDTWLLVGSAVAAVALLLLLAVLLALGLGKRKRNKRRVLASSNRRQVFEREAGTANLAYHDEEDRQRVRAQFPWKAVSGSPPRSHKYLPWRPRGLSRSREAQELGDEPEQWGVLGGIASAQESCSQFTQEGKPPPSALSFRGMSTKFNSCDSYTCFSNLDMGVISDIFGSYVVFQLRAIEKVPEEEQGRPQPLPRRRHHTSHPGQHTVERGRYLGAPRLLRAALSKLIVAYTWVSGLPPMCSGNTDSECKRDQECGSHGNAVCEAQTIRKKTWSPLPSLEHTRNAQRQSVDGGMEEPVVPTINAAISPNSFLSMPSIKAFPRGASIPEPLARVLEPVSVKHLDSEAGLVLEPARKMARHGSLEGEDPGVVGPLVWDMHCHRMHCQPLPQEGNLIEDLVLEAASSSYIPLFPSAGCLEGNLIEDLVLEAASSSYIPLFLSAGCIEGNLIDDLVLEAAFSSYIPLFPSAGCLEGNLIEDLVLEAAPDDLSRPDAAAPNMGRMRQRFQELLDDAFSLFGSRSVSPAGGVEEDSSTPPTLHRVRSAIVRSITFVNEFAPRPRTSDYRRPATAAAGTSRPRGAWGTAHSSPPTGCSGTLPRPLSAGPFHRPQLPAPAVDRVLVLSEEQLPLADPAIPLIAAIKEELCKFRQPPAVSLPGST</sequence>
<keyword evidence="2" id="KW-1133">Transmembrane helix</keyword>
<keyword evidence="2" id="KW-0472">Membrane</keyword>
<protein>
    <submittedName>
        <fullName evidence="3">Uncharacterized protein</fullName>
    </submittedName>
</protein>
<feature type="compositionally biased region" description="Polar residues" evidence="1">
    <location>
        <begin position="902"/>
        <end position="911"/>
    </location>
</feature>
<keyword evidence="2" id="KW-0812">Transmembrane</keyword>
<organism evidence="3">
    <name type="scientific">Timema shepardi</name>
    <name type="common">Walking stick</name>
    <dbReference type="NCBI Taxonomy" id="629360"/>
    <lineage>
        <taxon>Eukaryota</taxon>
        <taxon>Metazoa</taxon>
        <taxon>Ecdysozoa</taxon>
        <taxon>Arthropoda</taxon>
        <taxon>Hexapoda</taxon>
        <taxon>Insecta</taxon>
        <taxon>Pterygota</taxon>
        <taxon>Neoptera</taxon>
        <taxon>Polyneoptera</taxon>
        <taxon>Phasmatodea</taxon>
        <taxon>Timematodea</taxon>
        <taxon>Timematoidea</taxon>
        <taxon>Timematidae</taxon>
        <taxon>Timema</taxon>
    </lineage>
</organism>
<feature type="region of interest" description="Disordered" evidence="1">
    <location>
        <begin position="503"/>
        <end position="530"/>
    </location>
</feature>
<accession>A0A7R9FXG7</accession>
<reference evidence="3" key="1">
    <citation type="submission" date="2020-11" db="EMBL/GenBank/DDBJ databases">
        <authorList>
            <person name="Tran Van P."/>
        </authorList>
    </citation>
    <scope>NUCLEOTIDE SEQUENCE</scope>
</reference>
<feature type="transmembrane region" description="Helical" evidence="2">
    <location>
        <begin position="324"/>
        <end position="348"/>
    </location>
</feature>
<evidence type="ECO:0000256" key="1">
    <source>
        <dbReference type="SAM" id="MobiDB-lite"/>
    </source>
</evidence>
<name>A0A7R9FXG7_TIMSH</name>
<evidence type="ECO:0000313" key="3">
    <source>
        <dbReference type="EMBL" id="CAD7258045.1"/>
    </source>
</evidence>
<dbReference type="EMBL" id="OC000677">
    <property type="protein sequence ID" value="CAD7258045.1"/>
    <property type="molecule type" value="Genomic_DNA"/>
</dbReference>
<gene>
    <name evidence="3" type="ORF">TSIB3V08_LOCUS2288</name>
</gene>